<evidence type="ECO:0000313" key="14">
    <source>
        <dbReference type="EMBL" id="ODQ49384.1"/>
    </source>
</evidence>
<dbReference type="OrthoDB" id="103819at2759"/>
<gene>
    <name evidence="14" type="ORF">PICMEDRAFT_14854</name>
</gene>
<keyword evidence="8 10" id="KW-0539">Nucleus</keyword>
<feature type="domain" description="Mediator complex subunit Med13 C-terminal" evidence="12">
    <location>
        <begin position="1246"/>
        <end position="1571"/>
    </location>
</feature>
<name>A0A1E3NTJ8_9ASCO</name>
<dbReference type="GO" id="GO:0016592">
    <property type="term" value="C:mediator complex"/>
    <property type="evidence" value="ECO:0007669"/>
    <property type="project" value="InterPro"/>
</dbReference>
<proteinExistence type="inferred from homology"/>
<feature type="region of interest" description="Disordered" evidence="11">
    <location>
        <begin position="1644"/>
        <end position="1663"/>
    </location>
</feature>
<dbReference type="Pfam" id="PF06333">
    <property type="entry name" value="Med13_C"/>
    <property type="match status" value="1"/>
</dbReference>
<dbReference type="InterPro" id="IPR009401">
    <property type="entry name" value="Med13_C"/>
</dbReference>
<evidence type="ECO:0000256" key="4">
    <source>
        <dbReference type="ARBA" id="ARBA00022491"/>
    </source>
</evidence>
<reference evidence="14 15" key="1">
    <citation type="journal article" date="2016" name="Proc. Natl. Acad. Sci. U.S.A.">
        <title>Comparative genomics of biotechnologically important yeasts.</title>
        <authorList>
            <person name="Riley R."/>
            <person name="Haridas S."/>
            <person name="Wolfe K.H."/>
            <person name="Lopes M.R."/>
            <person name="Hittinger C.T."/>
            <person name="Goeker M."/>
            <person name="Salamov A.A."/>
            <person name="Wisecaver J.H."/>
            <person name="Long T.M."/>
            <person name="Calvey C.H."/>
            <person name="Aerts A.L."/>
            <person name="Barry K.W."/>
            <person name="Choi C."/>
            <person name="Clum A."/>
            <person name="Coughlan A.Y."/>
            <person name="Deshpande S."/>
            <person name="Douglass A.P."/>
            <person name="Hanson S.J."/>
            <person name="Klenk H.-P."/>
            <person name="LaButti K.M."/>
            <person name="Lapidus A."/>
            <person name="Lindquist E.A."/>
            <person name="Lipzen A.M."/>
            <person name="Meier-Kolthoff J.P."/>
            <person name="Ohm R.A."/>
            <person name="Otillar R.P."/>
            <person name="Pangilinan J.L."/>
            <person name="Peng Y."/>
            <person name="Rokas A."/>
            <person name="Rosa C.A."/>
            <person name="Scheuner C."/>
            <person name="Sibirny A.A."/>
            <person name="Slot J.C."/>
            <person name="Stielow J.B."/>
            <person name="Sun H."/>
            <person name="Kurtzman C.P."/>
            <person name="Blackwell M."/>
            <person name="Grigoriev I.V."/>
            <person name="Jeffries T.W."/>
        </authorList>
    </citation>
    <scope>NUCLEOTIDE SEQUENCE [LARGE SCALE GENOMIC DNA]</scope>
    <source>
        <strain evidence="14 15">NRRL Y-2026</strain>
    </source>
</reference>
<organism evidence="14 15">
    <name type="scientific">Pichia membranifaciens NRRL Y-2026</name>
    <dbReference type="NCBI Taxonomy" id="763406"/>
    <lineage>
        <taxon>Eukaryota</taxon>
        <taxon>Fungi</taxon>
        <taxon>Dikarya</taxon>
        <taxon>Ascomycota</taxon>
        <taxon>Saccharomycotina</taxon>
        <taxon>Pichiomycetes</taxon>
        <taxon>Pichiales</taxon>
        <taxon>Pichiaceae</taxon>
        <taxon>Pichia</taxon>
    </lineage>
</organism>
<dbReference type="RefSeq" id="XP_019020497.1">
    <property type="nucleotide sequence ID" value="XM_019160566.1"/>
</dbReference>
<feature type="domain" description="Mediator complex subunit Med13 N-terminal" evidence="13">
    <location>
        <begin position="22"/>
        <end position="174"/>
    </location>
</feature>
<evidence type="ECO:0000256" key="8">
    <source>
        <dbReference type="ARBA" id="ARBA00023242"/>
    </source>
</evidence>
<keyword evidence="7 10" id="KW-0804">Transcription</keyword>
<dbReference type="GO" id="GO:0003713">
    <property type="term" value="F:transcription coactivator activity"/>
    <property type="evidence" value="ECO:0007669"/>
    <property type="project" value="TreeGrafter"/>
</dbReference>
<evidence type="ECO:0000256" key="1">
    <source>
        <dbReference type="ARBA" id="ARBA00004123"/>
    </source>
</evidence>
<dbReference type="PANTHER" id="PTHR48249:SF3">
    <property type="entry name" value="MEDIATOR OF RNA POLYMERASE II TRANSCRIPTION SUBUNIT 13"/>
    <property type="match status" value="1"/>
</dbReference>
<feature type="compositionally biased region" description="Acidic residues" evidence="11">
    <location>
        <begin position="705"/>
        <end position="715"/>
    </location>
</feature>
<protein>
    <recommendedName>
        <fullName evidence="3 10">Mediator of RNA polymerase II transcription subunit 13</fullName>
    </recommendedName>
    <alternativeName>
        <fullName evidence="9 10">Mediator complex subunit 13</fullName>
    </alternativeName>
</protein>
<keyword evidence="6 10" id="KW-0010">Activator</keyword>
<feature type="compositionally biased region" description="Basic and acidic residues" evidence="11">
    <location>
        <begin position="809"/>
        <end position="819"/>
    </location>
</feature>
<comment type="similarity">
    <text evidence="2 10">Belongs to the Mediator complex subunit 13 family.</text>
</comment>
<feature type="compositionally biased region" description="Acidic residues" evidence="11">
    <location>
        <begin position="369"/>
        <end position="390"/>
    </location>
</feature>
<feature type="compositionally biased region" description="Basic and acidic residues" evidence="11">
    <location>
        <begin position="354"/>
        <end position="365"/>
    </location>
</feature>
<keyword evidence="5 10" id="KW-0805">Transcription regulation</keyword>
<feature type="compositionally biased region" description="Basic and acidic residues" evidence="11">
    <location>
        <begin position="1654"/>
        <end position="1663"/>
    </location>
</feature>
<sequence>MPNNSDFATALKKKKVLKKLVPYSILKISPSLNQKNELIINMTSLKKSFYRLTDFITVTCNGSIKTLDEKSKFALYIAPSGIRCLIAESSYSDSITDEPPENYEKLFNILKTFNDIDLSHNSSPINDKRLWIKIHPIGFSSNNTAPVIANYLANTSSTSKKFIYWPLELCFIQFSSDSVPGASANDDFELDTFTIKDPFQVIDEFVDILEDIEKTKVTEEHKGSEQEVDNGNGDQQDGETSTLMSASKQIDPNFERPDNRSELFPVSFDFKPELDSLDQQLKPLKSMNDSGIDNINDLMRVNDGFDDLFKGKGDDDMGLMDPSQQRDEHDFQKELRNVFRNDETITGVISVNKGDQDSISPEKKVNPTFEEDWGDLFGDSAEDDENDDNDSEQKNIDREVDQELAELENLEDLNYNGDIITFPTKNETEHIDLLDDLAERNNTKPQVDETSPHNFEDMREDDQEGVSSMKNEQPTFFPIRKASTMSPHDPAGQLLAPPRILDTSPLYQDPGAPSPIPFQIFAPPVYSSEDSSPLPTEEKTVLKPFSSLTPKEKKKSVFSPLNFNPLIEKDIDSKYSNGGKFFVKKSSSVSGFPASDPLDPKYIDSFSDGSKNLMHPTAKSTTPVLEGTFNHISSLTTPSFLVRGPGKNTDGMVLAADDLISDSDDEMSEVADDSKDEIMLYDIGGLSQVDGEVVNTGIMDNENEKPDDMDDENEQDEKNSSDLSADVGFVGQKGAIGFGIATPGADGNSSKRRKLETIFDNINDDDDFDFDFDDDYNDDKDYTGDDDDIDALHMDETKRPTSSDPEVSNDARLDTEASRERGINDVSGIEIPNSWFYVLRPIAPIQIPFNFLQSVKLTVEASKILLLLPILQEYVLFSQKYMNNQMLNMVVQSRECPSVLDSDVEYLLYKIFPGICKVNCYELIDSDKESKQIKPFECLFGQNLNRERKSITSRNKPDTELKIFDENNYESSPMLNVPFPDSQQNHNVPQYMEDFNEEFQKIDLTETISTDNLFRINPTVLSFKRLSQDVIINKIGINFWKMLNLEPPLSTKDFGILFVIPKANIDFRNRAEHFLEGIISYYKGCKLGEIRKLIVSGLIEVPYDTGNEAHYWDYVQTQLLSIVEELQNQLTLDERGKVLLMFVDPFQDLNSLIRMADVTQTFENSLVEKHVSDGETSKKKKKRKNKAIARLPITLFYKAFSVASFYQRDDGQFVIFTEKDYFNLVLELYNNCPNDGSQMILKDRSSMFVIEKDIQKTVKFMLTRKPVSKLIENETFLHLCYERSVDKKWCVASWISQCGKLNYTKSWYIDDMVEGSQNFEKVADDIMEITMDYVSHISGKCFVILTRLNNIIPDDELAEWKRLSMKNNDLILVVMTAEIESSTLILSNNPGHVLSPKKKEETSKDLNYTVASTNSQSQTPGNMLLNSNNYAHQLAGSTRFESPDVSMYTPSYDAALSPMDISTHQVQVPIQTLQPLLEDNPVQDALSQNPILIDISDECYGLILQVSQPLANQPRVPLKTGFLINTGEGATKNRVLEINLLSCQSGISITKFLKTLLVQYRNLSSMAPYFGVSGILRHCGNVDCDESGEEEDDEDAGTGWEDENLNSSSALGISGSGQNFGNDRVERKKERHYIQQQYLQFHRMQQRQKRQRAKERERELSESDSHYNVIPVHMLAVRKMLDFLVNIQVE</sequence>
<keyword evidence="4 10" id="KW-0678">Repressor</keyword>
<keyword evidence="15" id="KW-1185">Reference proteome</keyword>
<dbReference type="PANTHER" id="PTHR48249">
    <property type="entry name" value="MEDIATOR OF RNA POLYMERASE II TRANSCRIPTION SUBUNIT 13"/>
    <property type="match status" value="1"/>
</dbReference>
<evidence type="ECO:0000256" key="7">
    <source>
        <dbReference type="ARBA" id="ARBA00023163"/>
    </source>
</evidence>
<feature type="compositionally biased region" description="Polar residues" evidence="11">
    <location>
        <begin position="232"/>
        <end position="242"/>
    </location>
</feature>
<evidence type="ECO:0000256" key="10">
    <source>
        <dbReference type="RuleBase" id="RU364134"/>
    </source>
</evidence>
<evidence type="ECO:0000259" key="13">
    <source>
        <dbReference type="Pfam" id="PF11597"/>
    </source>
</evidence>
<evidence type="ECO:0000313" key="15">
    <source>
        <dbReference type="Proteomes" id="UP000094455"/>
    </source>
</evidence>
<comment type="function">
    <text evidence="10">Component of the SRB8-11 complex. The SRB8-11 complex is a regulatory module of the Mediator complex which is itself involved in regulation of basal and activated RNA polymerase II-dependent transcription. The SRB8-11 complex may be involved in the transcriptional repression of a subset of genes regulated by Mediator. It may inhibit the association of the Mediator complex with RNA polymerase II to form the holoenzyme complex.</text>
</comment>
<evidence type="ECO:0000256" key="9">
    <source>
        <dbReference type="ARBA" id="ARBA00032008"/>
    </source>
</evidence>
<feature type="region of interest" description="Disordered" evidence="11">
    <location>
        <begin position="353"/>
        <end position="396"/>
    </location>
</feature>
<evidence type="ECO:0000256" key="6">
    <source>
        <dbReference type="ARBA" id="ARBA00023159"/>
    </source>
</evidence>
<dbReference type="EMBL" id="KV454001">
    <property type="protein sequence ID" value="ODQ49384.1"/>
    <property type="molecule type" value="Genomic_DNA"/>
</dbReference>
<dbReference type="GO" id="GO:0045944">
    <property type="term" value="P:positive regulation of transcription by RNA polymerase II"/>
    <property type="evidence" value="ECO:0007669"/>
    <property type="project" value="TreeGrafter"/>
</dbReference>
<dbReference type="InterPro" id="IPR051139">
    <property type="entry name" value="Mediator_complx_sub13"/>
</dbReference>
<feature type="compositionally biased region" description="Basic residues" evidence="11">
    <location>
        <begin position="1644"/>
        <end position="1653"/>
    </location>
</feature>
<evidence type="ECO:0000259" key="12">
    <source>
        <dbReference type="Pfam" id="PF06333"/>
    </source>
</evidence>
<evidence type="ECO:0000256" key="3">
    <source>
        <dbReference type="ARBA" id="ARBA00019618"/>
    </source>
</evidence>
<comment type="subunit">
    <text evidence="10">Component of the SRB8-11 complex, which itself associates with the Mediator complex.</text>
</comment>
<evidence type="ECO:0000256" key="5">
    <source>
        <dbReference type="ARBA" id="ARBA00023015"/>
    </source>
</evidence>
<dbReference type="Pfam" id="PF11597">
    <property type="entry name" value="Med13_N"/>
    <property type="match status" value="1"/>
</dbReference>
<feature type="region of interest" description="Disordered" evidence="11">
    <location>
        <begin position="796"/>
        <end position="819"/>
    </location>
</feature>
<feature type="region of interest" description="Disordered" evidence="11">
    <location>
        <begin position="218"/>
        <end position="242"/>
    </location>
</feature>
<evidence type="ECO:0000256" key="2">
    <source>
        <dbReference type="ARBA" id="ARBA00009354"/>
    </source>
</evidence>
<evidence type="ECO:0000256" key="11">
    <source>
        <dbReference type="SAM" id="MobiDB-lite"/>
    </source>
</evidence>
<dbReference type="STRING" id="763406.A0A1E3NTJ8"/>
<dbReference type="InterPro" id="IPR021643">
    <property type="entry name" value="Mediator_Med13_N"/>
</dbReference>
<accession>A0A1E3NTJ8</accession>
<feature type="region of interest" description="Disordered" evidence="11">
    <location>
        <begin position="698"/>
        <end position="725"/>
    </location>
</feature>
<dbReference type="GeneID" id="30177253"/>
<feature type="region of interest" description="Disordered" evidence="11">
    <location>
        <begin position="1585"/>
        <end position="1604"/>
    </location>
</feature>
<dbReference type="Proteomes" id="UP000094455">
    <property type="component" value="Unassembled WGS sequence"/>
</dbReference>
<comment type="subcellular location">
    <subcellularLocation>
        <location evidence="1 10">Nucleus</location>
    </subcellularLocation>
</comment>